<name>A0A8J6PA55_9GAMM</name>
<proteinExistence type="predicted"/>
<gene>
    <name evidence="2" type="ORF">H8D24_02005</name>
</gene>
<comment type="caution">
    <text evidence="2">The sequence shown here is derived from an EMBL/GenBank/DDBJ whole genome shotgun (WGS) entry which is preliminary data.</text>
</comment>
<feature type="signal peptide" evidence="1">
    <location>
        <begin position="1"/>
        <end position="26"/>
    </location>
</feature>
<accession>A0A8J6PA55</accession>
<dbReference type="AlphaFoldDB" id="A0A8J6PA55"/>
<sequence>MNIQRSTMARLFFSLFLLIQFPLIHADPNPVSTTPPAMITITPPDLPKSISLEDELKRDAKPATPTGKHSYFLSDPNEAAYLEFKQDDTSPSLQAPRWELFRWESSTDNNSDNR</sequence>
<evidence type="ECO:0000313" key="3">
    <source>
        <dbReference type="Proteomes" id="UP000654401"/>
    </source>
</evidence>
<keyword evidence="1" id="KW-0732">Signal</keyword>
<organism evidence="2 3">
    <name type="scientific">Candidatus Thiopontia autotrophica</name>
    <dbReference type="NCBI Taxonomy" id="2841688"/>
    <lineage>
        <taxon>Bacteria</taxon>
        <taxon>Pseudomonadati</taxon>
        <taxon>Pseudomonadota</taxon>
        <taxon>Gammaproteobacteria</taxon>
        <taxon>Candidatus Thiopontia</taxon>
    </lineage>
</organism>
<evidence type="ECO:0000313" key="2">
    <source>
        <dbReference type="EMBL" id="MBC8519171.1"/>
    </source>
</evidence>
<protein>
    <submittedName>
        <fullName evidence="2">Uncharacterized protein</fullName>
    </submittedName>
</protein>
<dbReference type="Proteomes" id="UP000654401">
    <property type="component" value="Unassembled WGS sequence"/>
</dbReference>
<feature type="chain" id="PRO_5035225084" evidence="1">
    <location>
        <begin position="27"/>
        <end position="114"/>
    </location>
</feature>
<reference evidence="2 3" key="1">
    <citation type="submission" date="2020-08" db="EMBL/GenBank/DDBJ databases">
        <title>Bridging the membrane lipid divide: bacteria of the FCB group superphylum have the potential to synthesize archaeal ether lipids.</title>
        <authorList>
            <person name="Villanueva L."/>
            <person name="Von Meijenfeldt F.A.B."/>
            <person name="Westbye A.B."/>
            <person name="Yadav S."/>
            <person name="Hopmans E.C."/>
            <person name="Dutilh B.E."/>
            <person name="Sinninghe Damste J.S."/>
        </authorList>
    </citation>
    <scope>NUCLEOTIDE SEQUENCE [LARGE SCALE GENOMIC DNA]</scope>
    <source>
        <strain evidence="2">NIOZ-UU100</strain>
    </source>
</reference>
<evidence type="ECO:0000256" key="1">
    <source>
        <dbReference type="SAM" id="SignalP"/>
    </source>
</evidence>
<dbReference type="EMBL" id="JACNFK010000017">
    <property type="protein sequence ID" value="MBC8519171.1"/>
    <property type="molecule type" value="Genomic_DNA"/>
</dbReference>